<sequence length="149" mass="16511">MDISQILRLVDLNKGWRYSSVIQYWLSPSSVHKSAVSVPASQRSNESKRPPNPPIQQNYNGQAAADALCGPRAPANTSNAGIRLQVKGKPARHHRSDVETCGYGQMVLDKGNVVKYSQRCKEMVSMCPEVKTNFGPKKRRVRCTGQVSK</sequence>
<keyword evidence="3" id="KW-1185">Reference proteome</keyword>
<dbReference type="AlphaFoldDB" id="A0A6A5S4A3"/>
<protein>
    <submittedName>
        <fullName evidence="2">Uncharacterized protein</fullName>
    </submittedName>
</protein>
<dbReference type="EMBL" id="ML978959">
    <property type="protein sequence ID" value="KAF1932337.1"/>
    <property type="molecule type" value="Genomic_DNA"/>
</dbReference>
<evidence type="ECO:0000313" key="2">
    <source>
        <dbReference type="EMBL" id="KAF1932337.1"/>
    </source>
</evidence>
<feature type="region of interest" description="Disordered" evidence="1">
    <location>
        <begin position="36"/>
        <end position="59"/>
    </location>
</feature>
<proteinExistence type="predicted"/>
<dbReference type="Proteomes" id="UP000800082">
    <property type="component" value="Unassembled WGS sequence"/>
</dbReference>
<dbReference type="RefSeq" id="XP_033452585.1">
    <property type="nucleotide sequence ID" value="XM_033589013.1"/>
</dbReference>
<reference evidence="2" key="1">
    <citation type="journal article" date="2020" name="Stud. Mycol.">
        <title>101 Dothideomycetes genomes: a test case for predicting lifestyles and emergence of pathogens.</title>
        <authorList>
            <person name="Haridas S."/>
            <person name="Albert R."/>
            <person name="Binder M."/>
            <person name="Bloem J."/>
            <person name="Labutti K."/>
            <person name="Salamov A."/>
            <person name="Andreopoulos B."/>
            <person name="Baker S."/>
            <person name="Barry K."/>
            <person name="Bills G."/>
            <person name="Bluhm B."/>
            <person name="Cannon C."/>
            <person name="Castanera R."/>
            <person name="Culley D."/>
            <person name="Daum C."/>
            <person name="Ezra D."/>
            <person name="Gonzalez J."/>
            <person name="Henrissat B."/>
            <person name="Kuo A."/>
            <person name="Liang C."/>
            <person name="Lipzen A."/>
            <person name="Lutzoni F."/>
            <person name="Magnuson J."/>
            <person name="Mondo S."/>
            <person name="Nolan M."/>
            <person name="Ohm R."/>
            <person name="Pangilinan J."/>
            <person name="Park H.-J."/>
            <person name="Ramirez L."/>
            <person name="Alfaro M."/>
            <person name="Sun H."/>
            <person name="Tritt A."/>
            <person name="Yoshinaga Y."/>
            <person name="Zwiers L.-H."/>
            <person name="Turgeon B."/>
            <person name="Goodwin S."/>
            <person name="Spatafora J."/>
            <person name="Crous P."/>
            <person name="Grigoriev I."/>
        </authorList>
    </citation>
    <scope>NUCLEOTIDE SEQUENCE</scope>
    <source>
        <strain evidence="2">CBS 183.55</strain>
    </source>
</reference>
<name>A0A6A5S4A3_9PLEO</name>
<gene>
    <name evidence="2" type="ORF">M421DRAFT_289629</name>
</gene>
<evidence type="ECO:0000313" key="3">
    <source>
        <dbReference type="Proteomes" id="UP000800082"/>
    </source>
</evidence>
<dbReference type="GeneID" id="54346660"/>
<organism evidence="2 3">
    <name type="scientific">Didymella exigua CBS 183.55</name>
    <dbReference type="NCBI Taxonomy" id="1150837"/>
    <lineage>
        <taxon>Eukaryota</taxon>
        <taxon>Fungi</taxon>
        <taxon>Dikarya</taxon>
        <taxon>Ascomycota</taxon>
        <taxon>Pezizomycotina</taxon>
        <taxon>Dothideomycetes</taxon>
        <taxon>Pleosporomycetidae</taxon>
        <taxon>Pleosporales</taxon>
        <taxon>Pleosporineae</taxon>
        <taxon>Didymellaceae</taxon>
        <taxon>Didymella</taxon>
    </lineage>
</organism>
<dbReference type="OrthoDB" id="10633321at2759"/>
<evidence type="ECO:0000256" key="1">
    <source>
        <dbReference type="SAM" id="MobiDB-lite"/>
    </source>
</evidence>
<accession>A0A6A5S4A3</accession>